<feature type="chain" id="PRO_5017769229" description="Tetratricopeptide repeat protein" evidence="1">
    <location>
        <begin position="24"/>
        <end position="1030"/>
    </location>
</feature>
<dbReference type="Gene3D" id="1.25.40.10">
    <property type="entry name" value="Tetratricopeptide repeat domain"/>
    <property type="match status" value="2"/>
</dbReference>
<name>A0A3E1NLH5_9BACT</name>
<comment type="caution">
    <text evidence="2">The sequence shown here is derived from an EMBL/GenBank/DDBJ whole genome shotgun (WGS) entry which is preliminary data.</text>
</comment>
<gene>
    <name evidence="2" type="ORF">DXN05_08265</name>
</gene>
<accession>A0A3E1NLH5</accession>
<evidence type="ECO:0000313" key="3">
    <source>
        <dbReference type="Proteomes" id="UP000261284"/>
    </source>
</evidence>
<dbReference type="AlphaFoldDB" id="A0A3E1NLH5"/>
<protein>
    <recommendedName>
        <fullName evidence="4">Tetratricopeptide repeat protein</fullName>
    </recommendedName>
</protein>
<evidence type="ECO:0008006" key="4">
    <source>
        <dbReference type="Google" id="ProtNLM"/>
    </source>
</evidence>
<dbReference type="InterPro" id="IPR011990">
    <property type="entry name" value="TPR-like_helical_dom_sf"/>
</dbReference>
<keyword evidence="3" id="KW-1185">Reference proteome</keyword>
<evidence type="ECO:0000256" key="1">
    <source>
        <dbReference type="SAM" id="SignalP"/>
    </source>
</evidence>
<evidence type="ECO:0000313" key="2">
    <source>
        <dbReference type="EMBL" id="RFM28763.1"/>
    </source>
</evidence>
<keyword evidence="1" id="KW-0732">Signal</keyword>
<sequence length="1030" mass="117009">MKIAFEYLLALCTSLLLVCGVQAQPGSSVDLTKPPKYEKRMFASEKTGATHFRAFRHFYQNTITHYNYFYNANNRLNGIIDRAKQNFRDDYTQLLPFYNYSLDVASTERRELDTIIYKCVAGIVLHDLRTDWVDNMYMIMGKAYFIRKDFDSSLRVFKYINYAFAPKDDGYDLPIGSNYNQDTVFSVATRENGSLVHKFINHSPSRNEALLWMVRDYIEMNKPTQAAGVLEILRNDPFFPKRLQGATHETTAYWYYTQHVYDSAAYHLIRALDNAATVQEKARWEFLIGQLYQLGKHDSLAVHYYDRAASHTLDPILEVYATLNSIRAQGGESDELLQQKLNKLLKLAKRDKFAFQQDIIYYAVAKVALQLKQNDLAEECLLKSVKNSTNNLIQRSASFLLLGDVSYDRKKYINAHNYYDSVDERSLLHADELERLQARKPSLKIIAANVQTINMQDSLLRLAAMPPAEREAFIKKAMRELAKKQARSADSAYVNPALRNNQTAAGDMFPASGGNAGNSGGGSSTGDWYFNNNALKSGGYTEFRGKWGNRPNVDNWARKAAMDKVAANKVKENELEAASGKDSAALKNMVASSGNGDIPLTPAQQEASNQQIMKALFGNGQTFQYQLQDYPSAIDAYLELLRRYPNCPMKEDALFSLYYCYKHTDRIAQADSAINALNREIPDNKYKRQLSQHEAVAESSEKNPATQAYQHVYDLFLEGQFATAEQEERKADSIYGKNYWSPQLLYIESVYYIKQREDSTAISKLTNITKLYPKNPLAEKATIMIDVLKRRKEIESYLTNLQVTREEEDMSHPILADSSDLNAAALAARRRADSLASAKLNGKGIQFDAYAPHAIIVDSASISTYSKERKSLGKDSLLIGNNISNRGIGIDVRKDTSHVVTNNLFSYNPDDPQYAALILDKVDPVYQTEARNAFNRYNSGAYSNEKIPVGLLRLDDRYSLLLLGPFEKPFLALDYIDKAKPLAQIRIIPWLTVKKYSYAIISQQNLEKLNQSKDMDGYRELLQQVFPGRF</sequence>
<dbReference type="RefSeq" id="WP_116846752.1">
    <property type="nucleotide sequence ID" value="NZ_QTJU01000002.1"/>
</dbReference>
<reference evidence="2 3" key="1">
    <citation type="submission" date="2018-08" db="EMBL/GenBank/DDBJ databases">
        <title>Chitinophagaceae sp. K23C18032701, a novel bacterium isolated from forest soil.</title>
        <authorList>
            <person name="Wang C."/>
        </authorList>
    </citation>
    <scope>NUCLEOTIDE SEQUENCE [LARGE SCALE GENOMIC DNA]</scope>
    <source>
        <strain evidence="2 3">K23C18032701</strain>
    </source>
</reference>
<proteinExistence type="predicted"/>
<dbReference type="OrthoDB" id="1522549at2"/>
<feature type="signal peptide" evidence="1">
    <location>
        <begin position="1"/>
        <end position="23"/>
    </location>
</feature>
<dbReference type="EMBL" id="QTJU01000002">
    <property type="protein sequence ID" value="RFM28763.1"/>
    <property type="molecule type" value="Genomic_DNA"/>
</dbReference>
<dbReference type="SUPFAM" id="SSF48452">
    <property type="entry name" value="TPR-like"/>
    <property type="match status" value="1"/>
</dbReference>
<organism evidence="2 3">
    <name type="scientific">Deminuibacter soli</name>
    <dbReference type="NCBI Taxonomy" id="2291815"/>
    <lineage>
        <taxon>Bacteria</taxon>
        <taxon>Pseudomonadati</taxon>
        <taxon>Bacteroidota</taxon>
        <taxon>Chitinophagia</taxon>
        <taxon>Chitinophagales</taxon>
        <taxon>Chitinophagaceae</taxon>
        <taxon>Deminuibacter</taxon>
    </lineage>
</organism>
<dbReference type="Proteomes" id="UP000261284">
    <property type="component" value="Unassembled WGS sequence"/>
</dbReference>